<feature type="domain" description="Purple acid phosphatase C-terminal" evidence="3">
    <location>
        <begin position="240"/>
        <end position="297"/>
    </location>
</feature>
<evidence type="ECO:0000313" key="6">
    <source>
        <dbReference type="WBParaSite" id="HPLM_0001394101-mRNA-1"/>
    </source>
</evidence>
<dbReference type="Proteomes" id="UP000268014">
    <property type="component" value="Unassembled WGS sequence"/>
</dbReference>
<evidence type="ECO:0000313" key="5">
    <source>
        <dbReference type="Proteomes" id="UP000268014"/>
    </source>
</evidence>
<evidence type="ECO:0000259" key="2">
    <source>
        <dbReference type="Pfam" id="PF00149"/>
    </source>
</evidence>
<dbReference type="PANTHER" id="PTHR45867:SF10">
    <property type="entry name" value="PURPLE ACID PHOSPHATASE"/>
    <property type="match status" value="1"/>
</dbReference>
<reference evidence="6" key="1">
    <citation type="submission" date="2017-02" db="UniProtKB">
        <authorList>
            <consortium name="WormBaseParasite"/>
        </authorList>
    </citation>
    <scope>IDENTIFICATION</scope>
</reference>
<dbReference type="AlphaFoldDB" id="A0A0N4WR43"/>
<feature type="domain" description="Calcineurin-like phosphoesterase" evidence="2">
    <location>
        <begin position="9"/>
        <end position="217"/>
    </location>
</feature>
<dbReference type="OrthoDB" id="45007at2759"/>
<dbReference type="EMBL" id="UZAF01018392">
    <property type="protein sequence ID" value="VDO51195.1"/>
    <property type="molecule type" value="Genomic_DNA"/>
</dbReference>
<keyword evidence="5" id="KW-1185">Reference proteome</keyword>
<dbReference type="CDD" id="cd00839">
    <property type="entry name" value="MPP_PAPs"/>
    <property type="match status" value="1"/>
</dbReference>
<dbReference type="GO" id="GO:0016787">
    <property type="term" value="F:hydrolase activity"/>
    <property type="evidence" value="ECO:0007669"/>
    <property type="project" value="InterPro"/>
</dbReference>
<dbReference type="Gene3D" id="3.60.21.10">
    <property type="match status" value="1"/>
</dbReference>
<evidence type="ECO:0000259" key="3">
    <source>
        <dbReference type="Pfam" id="PF14008"/>
    </source>
</evidence>
<reference evidence="4 5" key="2">
    <citation type="submission" date="2018-11" db="EMBL/GenBank/DDBJ databases">
        <authorList>
            <consortium name="Pathogen Informatics"/>
        </authorList>
    </citation>
    <scope>NUCLEOTIDE SEQUENCE [LARGE SCALE GENOMIC DNA]</scope>
    <source>
        <strain evidence="4 5">MHpl1</strain>
    </source>
</reference>
<evidence type="ECO:0000313" key="4">
    <source>
        <dbReference type="EMBL" id="VDO51195.1"/>
    </source>
</evidence>
<dbReference type="InterPro" id="IPR025733">
    <property type="entry name" value="PAPs_C"/>
</dbReference>
<dbReference type="WBParaSite" id="HPLM_0001394101-mRNA-1">
    <property type="protein sequence ID" value="HPLM_0001394101-mRNA-1"/>
    <property type="gene ID" value="HPLM_0001394101"/>
</dbReference>
<dbReference type="SUPFAM" id="SSF56300">
    <property type="entry name" value="Metallo-dependent phosphatases"/>
    <property type="match status" value="1"/>
</dbReference>
<gene>
    <name evidence="4" type="ORF">HPLM_LOCUS13933</name>
</gene>
<dbReference type="STRING" id="6290.A0A0N4WR43"/>
<name>A0A0N4WR43_HAEPC</name>
<proteinExistence type="predicted"/>
<accession>A0A0N4WR43</accession>
<protein>
    <submittedName>
        <fullName evidence="6">Purple acid phosphatase</fullName>
    </submittedName>
</protein>
<dbReference type="OMA" id="SAGCHTP"/>
<dbReference type="InterPro" id="IPR029052">
    <property type="entry name" value="Metallo-depent_PP-like"/>
</dbReference>
<dbReference type="PANTHER" id="PTHR45867">
    <property type="entry name" value="PURPLE ACID PHOSPHATASE"/>
    <property type="match status" value="1"/>
</dbReference>
<dbReference type="Pfam" id="PF14008">
    <property type="entry name" value="Metallophos_C"/>
    <property type="match status" value="1"/>
</dbReference>
<evidence type="ECO:0000256" key="1">
    <source>
        <dbReference type="ARBA" id="ARBA00023180"/>
    </source>
</evidence>
<dbReference type="InterPro" id="IPR041792">
    <property type="entry name" value="MPP_PAP"/>
</dbReference>
<dbReference type="InterPro" id="IPR004843">
    <property type="entry name" value="Calcineurin-like_PHP"/>
</dbReference>
<sequence length="318" mass="36425">MAENPQTYKVCIFGDLGYFHGNSTESLLRNGLAGKFDFIVHLGDIAYDLHSKNGSVGDDYMNQLEPLISKVPYMVVAGNHEDDGKNFTDYQERFWMPDNGYGDSQFYSFDIGPIHWVGISAEYYGYYYAYGMGPVLNQYEWLKNDLKLATANRATTPWILTFQHRPFYCSNINSAECQAIIEFQFQIRTGWLDMPGLEPLFLQYGVDMGFWGHEHSYERFYPIADRQYWNESDAYVNPKAPVYVISGSAGCHSAHAWFSDSPWPFSASRSNDYGYAILTVANATHLHLEQISIEKDDTPVDDFWIVKTNANVHSQAMR</sequence>
<organism evidence="6">
    <name type="scientific">Haemonchus placei</name>
    <name type="common">Barber's pole worm</name>
    <dbReference type="NCBI Taxonomy" id="6290"/>
    <lineage>
        <taxon>Eukaryota</taxon>
        <taxon>Metazoa</taxon>
        <taxon>Ecdysozoa</taxon>
        <taxon>Nematoda</taxon>
        <taxon>Chromadorea</taxon>
        <taxon>Rhabditida</taxon>
        <taxon>Rhabditina</taxon>
        <taxon>Rhabditomorpha</taxon>
        <taxon>Strongyloidea</taxon>
        <taxon>Trichostrongylidae</taxon>
        <taxon>Haemonchus</taxon>
    </lineage>
</organism>
<keyword evidence="1" id="KW-0325">Glycoprotein</keyword>
<dbReference type="Pfam" id="PF00149">
    <property type="entry name" value="Metallophos"/>
    <property type="match status" value="1"/>
</dbReference>